<keyword evidence="1" id="KW-0472">Membrane</keyword>
<keyword evidence="1" id="KW-1133">Transmembrane helix</keyword>
<dbReference type="Proteomes" id="UP000887575">
    <property type="component" value="Unassembled WGS sequence"/>
</dbReference>
<keyword evidence="1" id="KW-0812">Transmembrane</keyword>
<proteinExistence type="predicted"/>
<evidence type="ECO:0000256" key="1">
    <source>
        <dbReference type="SAM" id="Phobius"/>
    </source>
</evidence>
<name>A0AAF3FDI2_9BILA</name>
<reference evidence="3" key="1">
    <citation type="submission" date="2024-02" db="UniProtKB">
        <authorList>
            <consortium name="WormBaseParasite"/>
        </authorList>
    </citation>
    <scope>IDENTIFICATION</scope>
</reference>
<sequence>MGSRSYMEMKLFRNQTTESVHSFQTGSRFTYDSGQHYMETPEVAKVVESWLEGSRDNRSSTTHQDLEKELLAELESTKETFGGIFKFNFRSKEDLAQIPRKCAERSKTCLIGGVFTILVAIAVSLWLFLGRAPERIPPLLRAEPIKKLEPNEMATNLHLLDDELVVTFYDHRPGFFHTKSYDLELRLQNNLLNFIMPNHTIEIPCINQRLADTLSCCSVPTDGNICHQRSGARWSRLKFPLYQAKFLSRDGKIYLIGQNASDAEPFLVTHNGTIVSINTQRCGNGKTVQHFEVVEDGIAILYNHPATKDEPTLLWIDPFNQFDAHCVKRSEEFGTIKGLWMDSDFVWFYRCLKNRCLIDVRLSKNMRPIYEYHLTKKEYEKYFIWNNDEFLVGQSQKNALLLYSFTNNANDGFTTIWREIFYFNM</sequence>
<evidence type="ECO:0000313" key="2">
    <source>
        <dbReference type="Proteomes" id="UP000887575"/>
    </source>
</evidence>
<organism evidence="2 3">
    <name type="scientific">Mesorhabditis belari</name>
    <dbReference type="NCBI Taxonomy" id="2138241"/>
    <lineage>
        <taxon>Eukaryota</taxon>
        <taxon>Metazoa</taxon>
        <taxon>Ecdysozoa</taxon>
        <taxon>Nematoda</taxon>
        <taxon>Chromadorea</taxon>
        <taxon>Rhabditida</taxon>
        <taxon>Rhabditina</taxon>
        <taxon>Rhabditomorpha</taxon>
        <taxon>Rhabditoidea</taxon>
        <taxon>Rhabditidae</taxon>
        <taxon>Mesorhabditinae</taxon>
        <taxon>Mesorhabditis</taxon>
    </lineage>
</organism>
<accession>A0AAF3FDI2</accession>
<evidence type="ECO:0000313" key="3">
    <source>
        <dbReference type="WBParaSite" id="MBELARI_LOCUS5058"/>
    </source>
</evidence>
<protein>
    <submittedName>
        <fullName evidence="3">Uncharacterized protein</fullName>
    </submittedName>
</protein>
<feature type="transmembrane region" description="Helical" evidence="1">
    <location>
        <begin position="109"/>
        <end position="129"/>
    </location>
</feature>
<dbReference type="AlphaFoldDB" id="A0AAF3FDI2"/>
<dbReference type="WBParaSite" id="MBELARI_LOCUS5058">
    <property type="protein sequence ID" value="MBELARI_LOCUS5058"/>
    <property type="gene ID" value="MBELARI_LOCUS5058"/>
</dbReference>
<keyword evidence="2" id="KW-1185">Reference proteome</keyword>